<keyword evidence="4" id="KW-1185">Reference proteome</keyword>
<dbReference type="SUPFAM" id="SSF52172">
    <property type="entry name" value="CheY-like"/>
    <property type="match status" value="1"/>
</dbReference>
<evidence type="ECO:0000256" key="1">
    <source>
        <dbReference type="SAM" id="Coils"/>
    </source>
</evidence>
<evidence type="ECO:0000313" key="4">
    <source>
        <dbReference type="Proteomes" id="UP000183656"/>
    </source>
</evidence>
<dbReference type="Pfam" id="PF08376">
    <property type="entry name" value="NIT"/>
    <property type="match status" value="1"/>
</dbReference>
<dbReference type="GO" id="GO:0003723">
    <property type="term" value="F:RNA binding"/>
    <property type="evidence" value="ECO:0007669"/>
    <property type="project" value="InterPro"/>
</dbReference>
<dbReference type="InterPro" id="IPR036388">
    <property type="entry name" value="WH-like_DNA-bd_sf"/>
</dbReference>
<proteinExistence type="predicted"/>
<dbReference type="EMBL" id="FPBX01000009">
    <property type="protein sequence ID" value="SFU57337.1"/>
    <property type="molecule type" value="Genomic_DNA"/>
</dbReference>
<keyword evidence="1" id="KW-0175">Coiled coil</keyword>
<reference evidence="3 4" key="1">
    <citation type="submission" date="2016-10" db="EMBL/GenBank/DDBJ databases">
        <authorList>
            <person name="de Groot N.N."/>
        </authorList>
    </citation>
    <scope>NUCLEOTIDE SEQUENCE [LARGE SCALE GENOMIC DNA]</scope>
    <source>
        <strain evidence="3 4">R-24608</strain>
    </source>
</reference>
<organism evidence="3 4">
    <name type="scientific">Paenacidovorax caeni</name>
    <dbReference type="NCBI Taxonomy" id="343013"/>
    <lineage>
        <taxon>Bacteria</taxon>
        <taxon>Pseudomonadati</taxon>
        <taxon>Pseudomonadota</taxon>
        <taxon>Betaproteobacteria</taxon>
        <taxon>Burkholderiales</taxon>
        <taxon>Comamonadaceae</taxon>
        <taxon>Paenacidovorax</taxon>
    </lineage>
</organism>
<dbReference type="Proteomes" id="UP000183656">
    <property type="component" value="Unassembled WGS sequence"/>
</dbReference>
<dbReference type="InterPro" id="IPR005561">
    <property type="entry name" value="ANTAR"/>
</dbReference>
<dbReference type="STRING" id="343013.SAMN04489707_100971"/>
<feature type="domain" description="ANTAR" evidence="2">
    <location>
        <begin position="348"/>
        <end position="409"/>
    </location>
</feature>
<dbReference type="InterPro" id="IPR011006">
    <property type="entry name" value="CheY-like_superfamily"/>
</dbReference>
<sequence>MSTVPPPAGAASRLVLRAKRLEMQAAHRLGERIALVDALRECIHALQHERGASSVYLASGGERFAQERLDAIAAGAPALARLAALLAAQGEADADDAQADAEVDAPMLCRMAWVLLGLEALPAQRAAVQARQTSAQDAIAAYTARIASLVQLLSHLADASLLPGVPSVLRPLVALLHLVQAKEAAGQERAAGAHLFASGGCGAQQQEHLAHLIDAQERGLRVFADFAGAALRADWEALQHGEGAVRLERLRRVLCAARPGTVLDAADSEAWFAAASARIGALGGFECALVRHLRTECVRHAAEARQALHDSEGLLHRLRAQPPGSTPADAPGEAAALHALLQTQAERLARTETELQAARRALSERKVIERAKGMLMARLNLSEEAAFRMLQKTSMDQNRRLLDVAEAALALPDIAFARPAEI</sequence>
<protein>
    <submittedName>
        <fullName evidence="3">ANTAR domain-containing protein</fullName>
    </submittedName>
</protein>
<dbReference type="OrthoDB" id="9782798at2"/>
<dbReference type="AlphaFoldDB" id="A0A1I7H9H0"/>
<feature type="coiled-coil region" evidence="1">
    <location>
        <begin position="301"/>
        <end position="365"/>
    </location>
</feature>
<accession>A0A1I7H9H0</accession>
<gene>
    <name evidence="3" type="ORF">SAMN04489707_100971</name>
</gene>
<evidence type="ECO:0000259" key="2">
    <source>
        <dbReference type="PROSITE" id="PS50921"/>
    </source>
</evidence>
<dbReference type="Pfam" id="PF03861">
    <property type="entry name" value="ANTAR"/>
    <property type="match status" value="1"/>
</dbReference>
<name>A0A1I7H9H0_9BURK</name>
<dbReference type="Gene3D" id="1.10.10.10">
    <property type="entry name" value="Winged helix-like DNA-binding domain superfamily/Winged helix DNA-binding domain"/>
    <property type="match status" value="1"/>
</dbReference>
<dbReference type="InterPro" id="IPR013587">
    <property type="entry name" value="Nitrate/nitrite_sensing"/>
</dbReference>
<evidence type="ECO:0000313" key="3">
    <source>
        <dbReference type="EMBL" id="SFU57337.1"/>
    </source>
</evidence>
<dbReference type="RefSeq" id="WP_054255893.1">
    <property type="nucleotide sequence ID" value="NZ_CYIG01000011.1"/>
</dbReference>
<dbReference type="SMART" id="SM01012">
    <property type="entry name" value="ANTAR"/>
    <property type="match status" value="1"/>
</dbReference>
<dbReference type="PROSITE" id="PS50921">
    <property type="entry name" value="ANTAR"/>
    <property type="match status" value="1"/>
</dbReference>